<sequence length="80" mass="9334">MIDHVQEHHIKVLEDIVKGSQLIQQLSETKYWIAGGRWDHGTTSINVQCWIRVNQYGTRRYSSGFLESRTIDVQWSFAAI</sequence>
<reference evidence="1" key="1">
    <citation type="submission" date="2007-07" db="EMBL/GenBank/DDBJ databases">
        <title>PCAP assembly of the Caenorhabditis remanei genome.</title>
        <authorList>
            <consortium name="The Caenorhabditis remanei Sequencing Consortium"/>
            <person name="Wilson R.K."/>
        </authorList>
    </citation>
    <scope>NUCLEOTIDE SEQUENCE [LARGE SCALE GENOMIC DNA]</scope>
    <source>
        <strain evidence="1">PB4641</strain>
    </source>
</reference>
<evidence type="ECO:0000313" key="2">
    <source>
        <dbReference type="Proteomes" id="UP000008281"/>
    </source>
</evidence>
<dbReference type="HOGENOM" id="CLU_2592064_0_0_1"/>
<dbReference type="AlphaFoldDB" id="E3MNS0"/>
<name>E3MNS0_CAERE</name>
<dbReference type="Proteomes" id="UP000008281">
    <property type="component" value="Unassembled WGS sequence"/>
</dbReference>
<keyword evidence="2" id="KW-1185">Reference proteome</keyword>
<protein>
    <submittedName>
        <fullName evidence="1">Uncharacterized protein</fullName>
    </submittedName>
</protein>
<gene>
    <name evidence="1" type="ORF">CRE_05863</name>
</gene>
<organism evidence="2">
    <name type="scientific">Caenorhabditis remanei</name>
    <name type="common">Caenorhabditis vulgaris</name>
    <dbReference type="NCBI Taxonomy" id="31234"/>
    <lineage>
        <taxon>Eukaryota</taxon>
        <taxon>Metazoa</taxon>
        <taxon>Ecdysozoa</taxon>
        <taxon>Nematoda</taxon>
        <taxon>Chromadorea</taxon>
        <taxon>Rhabditida</taxon>
        <taxon>Rhabditina</taxon>
        <taxon>Rhabditomorpha</taxon>
        <taxon>Rhabditoidea</taxon>
        <taxon>Rhabditidae</taxon>
        <taxon>Peloderinae</taxon>
        <taxon>Caenorhabditis</taxon>
    </lineage>
</organism>
<evidence type="ECO:0000313" key="1">
    <source>
        <dbReference type="EMBL" id="EFP06144.1"/>
    </source>
</evidence>
<proteinExistence type="predicted"/>
<dbReference type="EMBL" id="DS268460">
    <property type="protein sequence ID" value="EFP06144.1"/>
    <property type="molecule type" value="Genomic_DNA"/>
</dbReference>
<accession>E3MNS0</accession>